<proteinExistence type="predicted"/>
<feature type="region of interest" description="Disordered" evidence="1">
    <location>
        <begin position="1"/>
        <end position="66"/>
    </location>
</feature>
<dbReference type="Proteomes" id="UP000775213">
    <property type="component" value="Unassembled WGS sequence"/>
</dbReference>
<dbReference type="EMBL" id="JAGFBR010000006">
    <property type="protein sequence ID" value="KAH0465492.1"/>
    <property type="molecule type" value="Genomic_DNA"/>
</dbReference>
<evidence type="ECO:0000256" key="1">
    <source>
        <dbReference type="SAM" id="MobiDB-lite"/>
    </source>
</evidence>
<dbReference type="PANTHER" id="PTHR33144:SF45">
    <property type="entry name" value="TRANSPOSASE TNP1_EN_SPM-LIKE DOMAIN-CONTAINING PROTEIN"/>
    <property type="match status" value="1"/>
</dbReference>
<protein>
    <recommendedName>
        <fullName evidence="4">Transposase</fullName>
    </recommendedName>
</protein>
<dbReference type="AlphaFoldDB" id="A0AAV7H950"/>
<comment type="caution">
    <text evidence="2">The sequence shown here is derived from an EMBL/GenBank/DDBJ whole genome shotgun (WGS) entry which is preliminary data.</text>
</comment>
<evidence type="ECO:0000313" key="3">
    <source>
        <dbReference type="Proteomes" id="UP000775213"/>
    </source>
</evidence>
<accession>A0AAV7H950</accession>
<feature type="compositionally biased region" description="Polar residues" evidence="1">
    <location>
        <begin position="20"/>
        <end position="45"/>
    </location>
</feature>
<evidence type="ECO:0000313" key="2">
    <source>
        <dbReference type="EMBL" id="KAH0465492.1"/>
    </source>
</evidence>
<sequence length="408" mass="46032">MTVSGSFRCAKKVTRRESSSVEQTSRTSNNILTPVHPESSNADDCNNNEQSTSQSSQEIRRQVPPADDRIWLIDNEGAPIKKRGRTTCADIQSMTPGTRVHIEVNENMVPCNIPESILLGSYLGVVARDPILAPISFSDWRNKGLEPFKKRMLAEVEAKFEFPTNIKHWILQSLGVKWRNFKTSLKAEHWDSRPVEEIMEAVPAGVDSVQWCQLVSKWSQPQDKSVQDRLLLWKINCTRKDGSWSSEEARQKWAHASEMLAEEGLMPEDGNFEANEKVFKAIMGPEHPGRVRTQGFGFIPSRYFPHSTTTPGSSNGGNTAFDRVVKLEEVVRTLQNEVRQLKENNQGQHPPPGSSTMVRICEGDDDDDLEFSSRLHKAAMKNLYMSYGNDVMCLDGLELLRDRMAAII</sequence>
<name>A0AAV7H950_DENCH</name>
<reference evidence="2 3" key="1">
    <citation type="journal article" date="2021" name="Hortic Res">
        <title>Chromosome-scale assembly of the Dendrobium chrysotoxum genome enhances the understanding of orchid evolution.</title>
        <authorList>
            <person name="Zhang Y."/>
            <person name="Zhang G.Q."/>
            <person name="Zhang D."/>
            <person name="Liu X.D."/>
            <person name="Xu X.Y."/>
            <person name="Sun W.H."/>
            <person name="Yu X."/>
            <person name="Zhu X."/>
            <person name="Wang Z.W."/>
            <person name="Zhao X."/>
            <person name="Zhong W.Y."/>
            <person name="Chen H."/>
            <person name="Yin W.L."/>
            <person name="Huang T."/>
            <person name="Niu S.C."/>
            <person name="Liu Z.J."/>
        </authorList>
    </citation>
    <scope>NUCLEOTIDE SEQUENCE [LARGE SCALE GENOMIC DNA]</scope>
    <source>
        <strain evidence="2">Lindl</strain>
    </source>
</reference>
<keyword evidence="3" id="KW-1185">Reference proteome</keyword>
<evidence type="ECO:0008006" key="4">
    <source>
        <dbReference type="Google" id="ProtNLM"/>
    </source>
</evidence>
<organism evidence="2 3">
    <name type="scientific">Dendrobium chrysotoxum</name>
    <name type="common">Orchid</name>
    <dbReference type="NCBI Taxonomy" id="161865"/>
    <lineage>
        <taxon>Eukaryota</taxon>
        <taxon>Viridiplantae</taxon>
        <taxon>Streptophyta</taxon>
        <taxon>Embryophyta</taxon>
        <taxon>Tracheophyta</taxon>
        <taxon>Spermatophyta</taxon>
        <taxon>Magnoliopsida</taxon>
        <taxon>Liliopsida</taxon>
        <taxon>Asparagales</taxon>
        <taxon>Orchidaceae</taxon>
        <taxon>Epidendroideae</taxon>
        <taxon>Malaxideae</taxon>
        <taxon>Dendrobiinae</taxon>
        <taxon>Dendrobium</taxon>
    </lineage>
</organism>
<gene>
    <name evidence="2" type="ORF">IEQ34_005595</name>
</gene>
<dbReference type="PANTHER" id="PTHR33144">
    <property type="entry name" value="OS10G0409366 PROTEIN-RELATED"/>
    <property type="match status" value="1"/>
</dbReference>
<feature type="compositionally biased region" description="Low complexity" evidence="1">
    <location>
        <begin position="47"/>
        <end position="57"/>
    </location>
</feature>